<keyword evidence="5" id="KW-0560">Oxidoreductase</keyword>
<proteinExistence type="inferred from homology"/>
<protein>
    <submittedName>
        <fullName evidence="10">Radical SAM protein</fullName>
    </submittedName>
</protein>
<keyword evidence="7 8" id="KW-0411">Iron-sulfur</keyword>
<evidence type="ECO:0000256" key="4">
    <source>
        <dbReference type="ARBA" id="ARBA00022723"/>
    </source>
</evidence>
<evidence type="ECO:0000313" key="10">
    <source>
        <dbReference type="EMBL" id="RGS36888.1"/>
    </source>
</evidence>
<feature type="binding site" evidence="8">
    <location>
        <position position="65"/>
    </location>
    <ligand>
        <name>[4Fe-4S] cluster</name>
        <dbReference type="ChEBI" id="CHEBI:49883"/>
        <note>4Fe-4S-S-AdoMet</note>
    </ligand>
</feature>
<evidence type="ECO:0000256" key="3">
    <source>
        <dbReference type="ARBA" id="ARBA00022691"/>
    </source>
</evidence>
<organism evidence="10 11">
    <name type="scientific">Roseburia hominis</name>
    <dbReference type="NCBI Taxonomy" id="301301"/>
    <lineage>
        <taxon>Bacteria</taxon>
        <taxon>Bacillati</taxon>
        <taxon>Bacillota</taxon>
        <taxon>Clostridia</taxon>
        <taxon>Lachnospirales</taxon>
        <taxon>Lachnospiraceae</taxon>
        <taxon>Roseburia</taxon>
    </lineage>
</organism>
<dbReference type="PIRSF" id="PIRSF004869">
    <property type="entry name" value="PflX_prd"/>
    <property type="match status" value="1"/>
</dbReference>
<dbReference type="InterPro" id="IPR001989">
    <property type="entry name" value="Radical_activat_CS"/>
</dbReference>
<feature type="domain" description="Radical SAM core" evidence="9">
    <location>
        <begin position="54"/>
        <end position="175"/>
    </location>
</feature>
<dbReference type="InterPro" id="IPR040085">
    <property type="entry name" value="MJ0674-like"/>
</dbReference>
<dbReference type="GO" id="GO:0016491">
    <property type="term" value="F:oxidoreductase activity"/>
    <property type="evidence" value="ECO:0007669"/>
    <property type="project" value="UniProtKB-KW"/>
</dbReference>
<comment type="cofactor">
    <cofactor evidence="8">
        <name>[4Fe-4S] cluster</name>
        <dbReference type="ChEBI" id="CHEBI:49883"/>
    </cofactor>
    <text evidence="8">Binds 1 [4Fe-4S] cluster. The cluster is coordinated with 3 cysteines and an exchangeable S-adenosyl-L-methionine.</text>
</comment>
<keyword evidence="3 8" id="KW-0949">S-adenosyl-L-methionine</keyword>
<dbReference type="CDD" id="cd01335">
    <property type="entry name" value="Radical_SAM"/>
    <property type="match status" value="1"/>
</dbReference>
<evidence type="ECO:0000256" key="5">
    <source>
        <dbReference type="ARBA" id="ARBA00023002"/>
    </source>
</evidence>
<evidence type="ECO:0000313" key="11">
    <source>
        <dbReference type="Proteomes" id="UP000266172"/>
    </source>
</evidence>
<dbReference type="GO" id="GO:0046872">
    <property type="term" value="F:metal ion binding"/>
    <property type="evidence" value="ECO:0007669"/>
    <property type="project" value="UniProtKB-KW"/>
</dbReference>
<evidence type="ECO:0000256" key="8">
    <source>
        <dbReference type="PIRSR" id="PIRSR004869-50"/>
    </source>
</evidence>
<keyword evidence="4 8" id="KW-0479">Metal-binding</keyword>
<sequence>MKMCTLCPRNCAVDRAGGERGICGQTEQLKVARAALHYWEEPCISGESGSGAVFFSGCALHCVFCQNRSIANGTAGKEITKERLAEIFLELQEKGANNINLVTPGHFAPQITEALCRAKKEGLRLPVVYNTSSYESADTIKSLEGLVDIYLPDFKYISPALSAKYSHAPDYADVAKAAVAEMVRQCPRPVFDGDEAEDPIEEGLLMRQGVIVRHLLLPGCTRDSKAVIKYLYETYGNQIYLSIMNQYTPLENVSAYPELNRKVTDEEYEEVVDYAIGLGVEQGFIQEGETAEESFIPAFDGEGV</sequence>
<dbReference type="PANTHER" id="PTHR43075:SF1">
    <property type="entry name" value="FORMATE LYASE ACTIVATING ENZYME, PUTATIVE (AFU_ORTHOLOGUE AFUA_2G15630)-RELATED"/>
    <property type="match status" value="1"/>
</dbReference>
<dbReference type="InterPro" id="IPR058240">
    <property type="entry name" value="rSAM_sf"/>
</dbReference>
<dbReference type="InterPro" id="IPR013785">
    <property type="entry name" value="Aldolase_TIM"/>
</dbReference>
<dbReference type="SFLD" id="SFLDG01099">
    <property type="entry name" value="Uncharacterised_Radical_SAM_Su"/>
    <property type="match status" value="1"/>
</dbReference>
<dbReference type="PANTHER" id="PTHR43075">
    <property type="entry name" value="FORMATE LYASE ACTIVATING ENZYME, PUTATIVE (AFU_ORTHOLOGUE AFUA_2G15630)-RELATED"/>
    <property type="match status" value="1"/>
</dbReference>
<evidence type="ECO:0000256" key="6">
    <source>
        <dbReference type="ARBA" id="ARBA00023004"/>
    </source>
</evidence>
<keyword evidence="6 8" id="KW-0408">Iron</keyword>
<evidence type="ECO:0000256" key="2">
    <source>
        <dbReference type="ARBA" id="ARBA00022485"/>
    </source>
</evidence>
<dbReference type="Proteomes" id="UP000266172">
    <property type="component" value="Unassembled WGS sequence"/>
</dbReference>
<comment type="caution">
    <text evidence="10">The sequence shown here is derived from an EMBL/GenBank/DDBJ whole genome shotgun (WGS) entry which is preliminary data.</text>
</comment>
<dbReference type="SFLD" id="SFLDS00029">
    <property type="entry name" value="Radical_SAM"/>
    <property type="match status" value="1"/>
</dbReference>
<dbReference type="RefSeq" id="WP_118098291.1">
    <property type="nucleotide sequence ID" value="NZ_QRVL01000019.1"/>
</dbReference>
<comment type="similarity">
    <text evidence="1">Belongs to the organic radical-activating enzymes family.</text>
</comment>
<dbReference type="SUPFAM" id="SSF102114">
    <property type="entry name" value="Radical SAM enzymes"/>
    <property type="match status" value="1"/>
</dbReference>
<name>A0A395V3X1_9FIRM</name>
<dbReference type="InterPro" id="IPR016431">
    <property type="entry name" value="Pyrv-formate_lyase-activ_prd"/>
</dbReference>
<feature type="binding site" evidence="8">
    <location>
        <position position="58"/>
    </location>
    <ligand>
        <name>[4Fe-4S] cluster</name>
        <dbReference type="ChEBI" id="CHEBI:49883"/>
        <note>4Fe-4S-S-AdoMet</note>
    </ligand>
</feature>
<dbReference type="AlphaFoldDB" id="A0A395V3X1"/>
<keyword evidence="2" id="KW-0004">4Fe-4S</keyword>
<reference evidence="10 11" key="1">
    <citation type="submission" date="2018-08" db="EMBL/GenBank/DDBJ databases">
        <title>A genome reference for cultivated species of the human gut microbiota.</title>
        <authorList>
            <person name="Zou Y."/>
            <person name="Xue W."/>
            <person name="Luo G."/>
        </authorList>
    </citation>
    <scope>NUCLEOTIDE SEQUENCE [LARGE SCALE GENOMIC DNA]</scope>
    <source>
        <strain evidence="10 11">AF22-12AC</strain>
    </source>
</reference>
<dbReference type="InterPro" id="IPR007197">
    <property type="entry name" value="rSAM"/>
</dbReference>
<dbReference type="Pfam" id="PF04055">
    <property type="entry name" value="Radical_SAM"/>
    <property type="match status" value="1"/>
</dbReference>
<dbReference type="PROSITE" id="PS01087">
    <property type="entry name" value="RADICAL_ACTIVATING"/>
    <property type="match status" value="1"/>
</dbReference>
<dbReference type="GO" id="GO:0051539">
    <property type="term" value="F:4 iron, 4 sulfur cluster binding"/>
    <property type="evidence" value="ECO:0007669"/>
    <property type="project" value="UniProtKB-KW"/>
</dbReference>
<dbReference type="Gene3D" id="3.20.20.70">
    <property type="entry name" value="Aldolase class I"/>
    <property type="match status" value="1"/>
</dbReference>
<accession>A0A395V3X1</accession>
<evidence type="ECO:0000256" key="7">
    <source>
        <dbReference type="ARBA" id="ARBA00023014"/>
    </source>
</evidence>
<dbReference type="EMBL" id="QRVL01000019">
    <property type="protein sequence ID" value="RGS36888.1"/>
    <property type="molecule type" value="Genomic_DNA"/>
</dbReference>
<feature type="binding site" evidence="8">
    <location>
        <position position="62"/>
    </location>
    <ligand>
        <name>[4Fe-4S] cluster</name>
        <dbReference type="ChEBI" id="CHEBI:49883"/>
        <note>4Fe-4S-S-AdoMet</note>
    </ligand>
</feature>
<evidence type="ECO:0000256" key="1">
    <source>
        <dbReference type="ARBA" id="ARBA00009777"/>
    </source>
</evidence>
<evidence type="ECO:0000259" key="9">
    <source>
        <dbReference type="Pfam" id="PF04055"/>
    </source>
</evidence>
<gene>
    <name evidence="10" type="ORF">DWX93_14910</name>
</gene>